<dbReference type="Gene3D" id="1.10.3210.10">
    <property type="entry name" value="Hypothetical protein af1432"/>
    <property type="match status" value="1"/>
</dbReference>
<evidence type="ECO:0000313" key="1">
    <source>
        <dbReference type="EMBL" id="KKM64308.1"/>
    </source>
</evidence>
<dbReference type="SUPFAM" id="SSF109604">
    <property type="entry name" value="HD-domain/PDEase-like"/>
    <property type="match status" value="1"/>
</dbReference>
<protein>
    <recommendedName>
        <fullName evidence="2">HD/PDEase domain-containing protein</fullName>
    </recommendedName>
</protein>
<name>A0A0F9J461_9ZZZZ</name>
<evidence type="ECO:0008006" key="2">
    <source>
        <dbReference type="Google" id="ProtNLM"/>
    </source>
</evidence>
<gene>
    <name evidence="1" type="ORF">LCGC14_1502640</name>
</gene>
<accession>A0A0F9J461</accession>
<dbReference type="AlphaFoldDB" id="A0A0F9J461"/>
<sequence>MIVEDWISTQSIEQFNFLNPKVEDIHILDIAHSLSQLCRFGGHTERFYSVAEHSINVATLLETQGANKITILAGLLHDATEAYLGDVPRPIKAKLKDYKDIYLELSEFITFTRFKLEGDVDWEQIYNVDRNMCVNEAKLLGLWNDQWAEPPDPTLHFPLHCWNSDDAKQLFIINYVELQEAIAR</sequence>
<dbReference type="EMBL" id="LAZR01010927">
    <property type="protein sequence ID" value="KKM64308.1"/>
    <property type="molecule type" value="Genomic_DNA"/>
</dbReference>
<reference evidence="1" key="1">
    <citation type="journal article" date="2015" name="Nature">
        <title>Complex archaea that bridge the gap between prokaryotes and eukaryotes.</title>
        <authorList>
            <person name="Spang A."/>
            <person name="Saw J.H."/>
            <person name="Jorgensen S.L."/>
            <person name="Zaremba-Niedzwiedzka K."/>
            <person name="Martijn J."/>
            <person name="Lind A.E."/>
            <person name="van Eijk R."/>
            <person name="Schleper C."/>
            <person name="Guy L."/>
            <person name="Ettema T.J."/>
        </authorList>
    </citation>
    <scope>NUCLEOTIDE SEQUENCE</scope>
</reference>
<proteinExistence type="predicted"/>
<organism evidence="1">
    <name type="scientific">marine sediment metagenome</name>
    <dbReference type="NCBI Taxonomy" id="412755"/>
    <lineage>
        <taxon>unclassified sequences</taxon>
        <taxon>metagenomes</taxon>
        <taxon>ecological metagenomes</taxon>
    </lineage>
</organism>
<comment type="caution">
    <text evidence="1">The sequence shown here is derived from an EMBL/GenBank/DDBJ whole genome shotgun (WGS) entry which is preliminary data.</text>
</comment>